<dbReference type="PANTHER" id="PTHR45904">
    <property type="entry name" value="TRNA (URACIL-5-)-METHYLTRANSFERASE"/>
    <property type="match status" value="1"/>
</dbReference>
<dbReference type="PROSITE" id="PS51687">
    <property type="entry name" value="SAM_MT_RNA_M5U"/>
    <property type="match status" value="1"/>
</dbReference>
<evidence type="ECO:0000256" key="5">
    <source>
        <dbReference type="SAM" id="MobiDB-lite"/>
    </source>
</evidence>
<dbReference type="Proteomes" id="UP001530315">
    <property type="component" value="Unassembled WGS sequence"/>
</dbReference>
<gene>
    <name evidence="7" type="ORF">ACHAW5_005791</name>
</gene>
<reference evidence="7 8" key="1">
    <citation type="submission" date="2024-10" db="EMBL/GenBank/DDBJ databases">
        <title>Updated reference genomes for cyclostephanoid diatoms.</title>
        <authorList>
            <person name="Roberts W.R."/>
            <person name="Alverson A.J."/>
        </authorList>
    </citation>
    <scope>NUCLEOTIDE SEQUENCE [LARGE SCALE GENOMIC DNA]</scope>
    <source>
        <strain evidence="7 8">AJA276-08</strain>
    </source>
</reference>
<dbReference type="Pfam" id="PF13847">
    <property type="entry name" value="Methyltransf_31"/>
    <property type="match status" value="1"/>
</dbReference>
<dbReference type="GO" id="GO:0032259">
    <property type="term" value="P:methylation"/>
    <property type="evidence" value="ECO:0007669"/>
    <property type="project" value="UniProtKB-KW"/>
</dbReference>
<evidence type="ECO:0000259" key="6">
    <source>
        <dbReference type="Pfam" id="PF13847"/>
    </source>
</evidence>
<organism evidence="7 8">
    <name type="scientific">Stephanodiscus triporus</name>
    <dbReference type="NCBI Taxonomy" id="2934178"/>
    <lineage>
        <taxon>Eukaryota</taxon>
        <taxon>Sar</taxon>
        <taxon>Stramenopiles</taxon>
        <taxon>Ochrophyta</taxon>
        <taxon>Bacillariophyta</taxon>
        <taxon>Coscinodiscophyceae</taxon>
        <taxon>Thalassiosirophycidae</taxon>
        <taxon>Stephanodiscales</taxon>
        <taxon>Stephanodiscaceae</taxon>
        <taxon>Stephanodiscus</taxon>
    </lineage>
</organism>
<dbReference type="Gene3D" id="3.40.50.150">
    <property type="entry name" value="Vaccinia Virus protein VP39"/>
    <property type="match status" value="1"/>
</dbReference>
<feature type="active site" description="Nucleophile" evidence="4">
    <location>
        <position position="776"/>
    </location>
</feature>
<dbReference type="InterPro" id="IPR010280">
    <property type="entry name" value="U5_MeTrfase_fam"/>
</dbReference>
<dbReference type="InterPro" id="IPR045850">
    <property type="entry name" value="TRM2_met"/>
</dbReference>
<feature type="binding site" evidence="4">
    <location>
        <position position="748"/>
    </location>
    <ligand>
        <name>S-adenosyl-L-methionine</name>
        <dbReference type="ChEBI" id="CHEBI:59789"/>
    </ligand>
</feature>
<evidence type="ECO:0000256" key="1">
    <source>
        <dbReference type="ARBA" id="ARBA00022603"/>
    </source>
</evidence>
<comment type="caution">
    <text evidence="7">The sequence shown here is derived from an EMBL/GenBank/DDBJ whole genome shotgun (WGS) entry which is preliminary data.</text>
</comment>
<feature type="compositionally biased region" description="Basic and acidic residues" evidence="5">
    <location>
        <begin position="181"/>
        <end position="203"/>
    </location>
</feature>
<comment type="caution">
    <text evidence="4">Lacks conserved residue(s) required for the propagation of feature annotation.</text>
</comment>
<feature type="region of interest" description="Disordered" evidence="5">
    <location>
        <begin position="181"/>
        <end position="227"/>
    </location>
</feature>
<feature type="domain" description="Methyltransferase" evidence="6">
    <location>
        <begin position="650"/>
        <end position="698"/>
    </location>
</feature>
<evidence type="ECO:0000313" key="7">
    <source>
        <dbReference type="EMBL" id="KAL3791417.1"/>
    </source>
</evidence>
<feature type="binding site" evidence="4">
    <location>
        <position position="677"/>
    </location>
    <ligand>
        <name>S-adenosyl-L-methionine</name>
        <dbReference type="ChEBI" id="CHEBI:59789"/>
    </ligand>
</feature>
<feature type="compositionally biased region" description="Polar residues" evidence="5">
    <location>
        <begin position="540"/>
        <end position="555"/>
    </location>
</feature>
<dbReference type="EMBL" id="JALLAZ020000593">
    <property type="protein sequence ID" value="KAL3791417.1"/>
    <property type="molecule type" value="Genomic_DNA"/>
</dbReference>
<keyword evidence="2 4" id="KW-0808">Transferase</keyword>
<feature type="compositionally biased region" description="Acidic residues" evidence="5">
    <location>
        <begin position="34"/>
        <end position="43"/>
    </location>
</feature>
<dbReference type="InterPro" id="IPR029063">
    <property type="entry name" value="SAM-dependent_MTases_sf"/>
</dbReference>
<protein>
    <recommendedName>
        <fullName evidence="6">Methyltransferase domain-containing protein</fullName>
    </recommendedName>
</protein>
<dbReference type="PANTHER" id="PTHR45904:SF2">
    <property type="entry name" value="TRNA (URACIL-5-)-METHYLTRANSFERASE HOMOLOG A"/>
    <property type="match status" value="1"/>
</dbReference>
<keyword evidence="1 4" id="KW-0489">Methyltransferase</keyword>
<dbReference type="GO" id="GO:0008168">
    <property type="term" value="F:methyltransferase activity"/>
    <property type="evidence" value="ECO:0007669"/>
    <property type="project" value="UniProtKB-KW"/>
</dbReference>
<comment type="similarity">
    <text evidence="4">Belongs to the class I-like SAM-binding methyltransferase superfamily. RNA M5U methyltransferase family.</text>
</comment>
<evidence type="ECO:0000313" key="8">
    <source>
        <dbReference type="Proteomes" id="UP001530315"/>
    </source>
</evidence>
<dbReference type="InterPro" id="IPR025714">
    <property type="entry name" value="Methyltranfer_dom"/>
</dbReference>
<keyword evidence="3 4" id="KW-0949">S-adenosyl-L-methionine</keyword>
<sequence length="838" mass="91820">MIAAAESAKSLDGEGDMAIAAASSFVGDANGNDNDGDDDDAENDANGKMGAEDGGDDVSNAKGQSGDACNNNYNNDYNADGRFDHTSRKVVVHNILKYIRHKELQKLVASWLVGHESKNIKIVATKKPPKDNWVKVTLSEESMVNTFIELINTGGEGGKAMLNGRGKPLFAKRADEMFVNGGDRRECGDSGDGQKRKERHPDGNDGGENGGERDTRNTKRFKSSPEIRILSSDEVRDAITPLWKMTYPQQLDSKMKEMVNKCAKTIVKEIKGKFKILEREAKRGQRNKNSIQLYDWLNQLRAIEIDQPIPSPLKYEYRNKCEFTIGYRLVSDDRGEREDNTLIPTTTGGEKDTVDAELTMRDGVTKEGDDGEDEKVAADDLNITTNPHTSIAMSSLSTSTSNAEFRKVPAAGFLAQGWNGGIYPPHPLQNMPDWSCGIADIFNEFLPTSSIPPYDSKAHRGVWRTVTVRCSLRTRECMVIVLHAPATGGAGARDDGSDDYTRTFDAEKVRLVGMLTKGAIPTPKRDFPEGHCNDTYTADISGAATPSSATGMNKSGSEEEKVEDNNNNDGGIRVTSIYFQEYDGLSLPTPDHPVQHIYGKKYIEEKLGKCTFQISPGAFFQTNTDGAEVLYSIIVERIREVTSDPQRTLLLDVCCGTGTIGLTCLKEGVVGALVGVDIAEPAIADARINAKRNGFHDAEKAEESGVVTTTRFVASAAEKVMPEVMRDISSGGVRGMSTTTPVIVAVVDPARDGLHGIVVRTLRANEKIQRLIYVSCNPVGTLTRDAAMLCGPPTKKYPGRPFKPTRSQPVDMFPMTKHCEMVMTFDRMSKEEYEKYQA</sequence>
<proteinExistence type="inferred from homology"/>
<keyword evidence="8" id="KW-1185">Reference proteome</keyword>
<accession>A0ABD3PU95</accession>
<feature type="binding site" evidence="4">
    <location>
        <position position="621"/>
    </location>
    <ligand>
        <name>S-adenosyl-L-methionine</name>
        <dbReference type="ChEBI" id="CHEBI:59789"/>
    </ligand>
</feature>
<dbReference type="CDD" id="cd02440">
    <property type="entry name" value="AdoMet_MTases"/>
    <property type="match status" value="1"/>
</dbReference>
<name>A0ABD3PU95_9STRA</name>
<feature type="region of interest" description="Disordered" evidence="5">
    <location>
        <begin position="540"/>
        <end position="569"/>
    </location>
</feature>
<dbReference type="AlphaFoldDB" id="A0ABD3PU95"/>
<feature type="region of interest" description="Disordered" evidence="5">
    <location>
        <begin position="26"/>
        <end position="67"/>
    </location>
</feature>
<dbReference type="SUPFAM" id="SSF53335">
    <property type="entry name" value="S-adenosyl-L-methionine-dependent methyltransferases"/>
    <property type="match status" value="1"/>
</dbReference>
<evidence type="ECO:0000256" key="4">
    <source>
        <dbReference type="PROSITE-ProRule" id="PRU01024"/>
    </source>
</evidence>
<evidence type="ECO:0000256" key="2">
    <source>
        <dbReference type="ARBA" id="ARBA00022679"/>
    </source>
</evidence>
<evidence type="ECO:0000256" key="3">
    <source>
        <dbReference type="ARBA" id="ARBA00022691"/>
    </source>
</evidence>